<feature type="chain" id="PRO_5040892123" evidence="1">
    <location>
        <begin position="28"/>
        <end position="448"/>
    </location>
</feature>
<name>A0A9X2HMU5_9SPHN</name>
<dbReference type="RefSeq" id="WP_254292345.1">
    <property type="nucleotide sequence ID" value="NZ_JAMLDX010000004.1"/>
</dbReference>
<dbReference type="AlphaFoldDB" id="A0A9X2HMU5"/>
<feature type="signal peptide" evidence="1">
    <location>
        <begin position="1"/>
        <end position="27"/>
    </location>
</feature>
<dbReference type="InterPro" id="IPR006311">
    <property type="entry name" value="TAT_signal"/>
</dbReference>
<dbReference type="EMBL" id="JAMLDX010000004">
    <property type="protein sequence ID" value="MCP3730233.1"/>
    <property type="molecule type" value="Genomic_DNA"/>
</dbReference>
<reference evidence="3" key="1">
    <citation type="submission" date="2022-05" db="EMBL/GenBank/DDBJ databases">
        <title>Sphingomonas sp. strain MG17 Genome sequencing and assembly.</title>
        <authorList>
            <person name="Kim I."/>
        </authorList>
    </citation>
    <scope>NUCLEOTIDE SEQUENCE</scope>
    <source>
        <strain evidence="3">MG17</strain>
    </source>
</reference>
<comment type="caution">
    <text evidence="3">The sequence shown here is derived from an EMBL/GenBank/DDBJ whole genome shotgun (WGS) entry which is preliminary data.</text>
</comment>
<dbReference type="Proteomes" id="UP001139451">
    <property type="component" value="Unassembled WGS sequence"/>
</dbReference>
<dbReference type="InterPro" id="IPR024983">
    <property type="entry name" value="CHAT_dom"/>
</dbReference>
<accession>A0A9X2HMU5</accession>
<keyword evidence="1" id="KW-0732">Signal</keyword>
<organism evidence="3 4">
    <name type="scientific">Sphingomonas tagetis</name>
    <dbReference type="NCBI Taxonomy" id="2949092"/>
    <lineage>
        <taxon>Bacteria</taxon>
        <taxon>Pseudomonadati</taxon>
        <taxon>Pseudomonadota</taxon>
        <taxon>Alphaproteobacteria</taxon>
        <taxon>Sphingomonadales</taxon>
        <taxon>Sphingomonadaceae</taxon>
        <taxon>Sphingomonas</taxon>
    </lineage>
</organism>
<evidence type="ECO:0000256" key="1">
    <source>
        <dbReference type="SAM" id="SignalP"/>
    </source>
</evidence>
<evidence type="ECO:0000259" key="2">
    <source>
        <dbReference type="Pfam" id="PF12770"/>
    </source>
</evidence>
<dbReference type="Pfam" id="PF12770">
    <property type="entry name" value="CHAT"/>
    <property type="match status" value="1"/>
</dbReference>
<evidence type="ECO:0000313" key="3">
    <source>
        <dbReference type="EMBL" id="MCP3730233.1"/>
    </source>
</evidence>
<protein>
    <submittedName>
        <fullName evidence="3">CHAT domain-containing protein</fullName>
    </submittedName>
</protein>
<sequence length="448" mass="47549">MPPLSRRRFFAVSAAAAALGAAPAALAQPDPLLHAAIRSHLGYSVGFRRKFGTGLYAMPGTAAPVAKVLSTHQAIVRRLATLSADTPTLALLHWLDEQSRLHAWLIGAEGVVARGTAGSYTELGFVLSALRVDVRTATRAPVKRGVPRIPPRQSDAALSPEAALVRTRDLLLPGDIGRALADRRGRLLILPARDTGAAPYAALPLGEAMFVDRWASVIVPDIETLADPMRVFSSEQLRPGNALLVGNPDLSADTDYEWRAIPAAEEEVAAFARMFAVPPHRVLTGRAATRDRVLAAIDNYGEASIVYLATHGVANSVNPMDGSFLALSGGHLFGRDLRGKRFEAWAAWHPLVILSACQTALGKTFDGGTYGVARGWISAGAGQVIASLWNVDDNATRALMVEFAGHAFVSRKLPEEALRLAQLAARASFPADPAAWASFSVFGAPATA</sequence>
<proteinExistence type="predicted"/>
<evidence type="ECO:0000313" key="4">
    <source>
        <dbReference type="Proteomes" id="UP001139451"/>
    </source>
</evidence>
<gene>
    <name evidence="3" type="ORF">M9978_07295</name>
</gene>
<feature type="domain" description="CHAT" evidence="2">
    <location>
        <begin position="178"/>
        <end position="443"/>
    </location>
</feature>
<dbReference type="PROSITE" id="PS51318">
    <property type="entry name" value="TAT"/>
    <property type="match status" value="1"/>
</dbReference>
<keyword evidence="4" id="KW-1185">Reference proteome</keyword>